<dbReference type="InterPro" id="IPR011992">
    <property type="entry name" value="EF-hand-dom_pair"/>
</dbReference>
<dbReference type="EMBL" id="HACG01016646">
    <property type="protein sequence ID" value="CEK63511.1"/>
    <property type="molecule type" value="Transcribed_RNA"/>
</dbReference>
<evidence type="ECO:0000256" key="2">
    <source>
        <dbReference type="SAM" id="SignalP"/>
    </source>
</evidence>
<dbReference type="Gene3D" id="1.10.238.10">
    <property type="entry name" value="EF-hand"/>
    <property type="match status" value="1"/>
</dbReference>
<dbReference type="InterPro" id="IPR018247">
    <property type="entry name" value="EF_Hand_1_Ca_BS"/>
</dbReference>
<accession>A0A0B6Z6J1</accession>
<dbReference type="PROSITE" id="PS50222">
    <property type="entry name" value="EF_HAND_2"/>
    <property type="match status" value="1"/>
</dbReference>
<sequence length="108" mass="12096">MIIYAILLALPALIVANDFVKVDKLFSDFLRSLDSNKDGDISAEETITSLNAIDTNHNGEINFTEFAAYLHTIHPNFKGYEPDVYRYFAIDVNDTINIAKVTAPIQSK</sequence>
<protein>
    <recommendedName>
        <fullName evidence="3">EF-hand domain-containing protein</fullName>
    </recommendedName>
</protein>
<reference evidence="4" key="1">
    <citation type="submission" date="2014-12" db="EMBL/GenBank/DDBJ databases">
        <title>Insight into the proteome of Arion vulgaris.</title>
        <authorList>
            <person name="Aradska J."/>
            <person name="Bulat T."/>
            <person name="Smidak R."/>
            <person name="Sarate P."/>
            <person name="Gangsoo J."/>
            <person name="Sialana F."/>
            <person name="Bilban M."/>
            <person name="Lubec G."/>
        </authorList>
    </citation>
    <scope>NUCLEOTIDE SEQUENCE</scope>
    <source>
        <tissue evidence="4">Skin</tissue>
    </source>
</reference>
<evidence type="ECO:0000313" key="4">
    <source>
        <dbReference type="EMBL" id="CEK63511.1"/>
    </source>
</evidence>
<dbReference type="AlphaFoldDB" id="A0A0B6Z6J1"/>
<dbReference type="GO" id="GO:0005509">
    <property type="term" value="F:calcium ion binding"/>
    <property type="evidence" value="ECO:0007669"/>
    <property type="project" value="InterPro"/>
</dbReference>
<dbReference type="SUPFAM" id="SSF47473">
    <property type="entry name" value="EF-hand"/>
    <property type="match status" value="1"/>
</dbReference>
<name>A0A0B6Z6J1_9EUPU</name>
<dbReference type="InterPro" id="IPR002048">
    <property type="entry name" value="EF_hand_dom"/>
</dbReference>
<feature type="chain" id="PRO_5002110968" description="EF-hand domain-containing protein" evidence="2">
    <location>
        <begin position="17"/>
        <end position="108"/>
    </location>
</feature>
<proteinExistence type="predicted"/>
<evidence type="ECO:0000256" key="1">
    <source>
        <dbReference type="ARBA" id="ARBA00022837"/>
    </source>
</evidence>
<dbReference type="PROSITE" id="PS00018">
    <property type="entry name" value="EF_HAND_1"/>
    <property type="match status" value="1"/>
</dbReference>
<keyword evidence="2" id="KW-0732">Signal</keyword>
<gene>
    <name evidence="4" type="primary">ORF48540</name>
</gene>
<keyword evidence="1" id="KW-0106">Calcium</keyword>
<organism evidence="4">
    <name type="scientific">Arion vulgaris</name>
    <dbReference type="NCBI Taxonomy" id="1028688"/>
    <lineage>
        <taxon>Eukaryota</taxon>
        <taxon>Metazoa</taxon>
        <taxon>Spiralia</taxon>
        <taxon>Lophotrochozoa</taxon>
        <taxon>Mollusca</taxon>
        <taxon>Gastropoda</taxon>
        <taxon>Heterobranchia</taxon>
        <taxon>Euthyneura</taxon>
        <taxon>Panpulmonata</taxon>
        <taxon>Eupulmonata</taxon>
        <taxon>Stylommatophora</taxon>
        <taxon>Helicina</taxon>
        <taxon>Arionoidea</taxon>
        <taxon>Arionidae</taxon>
        <taxon>Arion</taxon>
    </lineage>
</organism>
<feature type="signal peptide" evidence="2">
    <location>
        <begin position="1"/>
        <end position="16"/>
    </location>
</feature>
<evidence type="ECO:0000259" key="3">
    <source>
        <dbReference type="PROSITE" id="PS50222"/>
    </source>
</evidence>
<dbReference type="Pfam" id="PF13202">
    <property type="entry name" value="EF-hand_5"/>
    <property type="match status" value="2"/>
</dbReference>
<feature type="domain" description="EF-hand" evidence="3">
    <location>
        <begin position="41"/>
        <end position="76"/>
    </location>
</feature>